<reference evidence="3" key="1">
    <citation type="journal article" date="2014" name="Int. J. Syst. Evol. Microbiol.">
        <title>Complete genome sequence of Corynebacterium casei LMG S-19264T (=DSM 44701T), isolated from a smear-ripened cheese.</title>
        <authorList>
            <consortium name="US DOE Joint Genome Institute (JGI-PGF)"/>
            <person name="Walter F."/>
            <person name="Albersmeier A."/>
            <person name="Kalinowski J."/>
            <person name="Ruckert C."/>
        </authorList>
    </citation>
    <scope>NUCLEOTIDE SEQUENCE</scope>
    <source>
        <strain evidence="3">NBRC 108769</strain>
    </source>
</reference>
<keyword evidence="1" id="KW-0472">Membrane</keyword>
<evidence type="ECO:0000259" key="2">
    <source>
        <dbReference type="Pfam" id="PF12146"/>
    </source>
</evidence>
<evidence type="ECO:0000256" key="1">
    <source>
        <dbReference type="SAM" id="Phobius"/>
    </source>
</evidence>
<gene>
    <name evidence="3" type="ORF">GCM10007940_27890</name>
</gene>
<feature type="domain" description="Serine aminopeptidase S33" evidence="2">
    <location>
        <begin position="69"/>
        <end position="177"/>
    </location>
</feature>
<dbReference type="PANTHER" id="PTHR12277">
    <property type="entry name" value="ALPHA/BETA HYDROLASE DOMAIN-CONTAINING PROTEIN"/>
    <property type="match status" value="1"/>
</dbReference>
<evidence type="ECO:0000313" key="4">
    <source>
        <dbReference type="Proteomes" id="UP001156666"/>
    </source>
</evidence>
<accession>A0AA37SRF9</accession>
<comment type="caution">
    <text evidence="3">The sequence shown here is derived from an EMBL/GenBank/DDBJ whole genome shotgun (WGS) entry which is preliminary data.</text>
</comment>
<proteinExistence type="predicted"/>
<keyword evidence="1" id="KW-0812">Transmembrane</keyword>
<dbReference type="RefSeq" id="WP_235294396.1">
    <property type="nucleotide sequence ID" value="NZ_BSOH01000015.1"/>
</dbReference>
<keyword evidence="3" id="KW-0378">Hydrolase</keyword>
<dbReference type="Pfam" id="PF12146">
    <property type="entry name" value="Hydrolase_4"/>
    <property type="match status" value="1"/>
</dbReference>
<dbReference type="GO" id="GO:0016787">
    <property type="term" value="F:hydrolase activity"/>
    <property type="evidence" value="ECO:0007669"/>
    <property type="project" value="UniProtKB-KW"/>
</dbReference>
<sequence length="269" mass="31687">MFIKVLIVVAIVYIGILLFFYLFQHYFFFRPEILPQNFQYKYPFPFEEVHYEMEDGGAINGIHFKIPNALGVVFFLKGNSKSVKGWGKFAKDYVGKGYDFFMVDYRGFGKSHGRRNEAILYSDAQFLYKKLLEEYEEKNVVILGRSFGSGVAARIASWNNPKMLILDSPYYSFNFNMKRWGFWIPIDLLSRYKIPTNQFLKNVNCPIHIIHGDKDRLISYKQGKKLYEENQDRAKLYTIEGGSHNDLPEFPEFHEYLYDILVEQVMVEA</sequence>
<dbReference type="Proteomes" id="UP001156666">
    <property type="component" value="Unassembled WGS sequence"/>
</dbReference>
<dbReference type="InterPro" id="IPR029058">
    <property type="entry name" value="AB_hydrolase_fold"/>
</dbReference>
<keyword evidence="1" id="KW-1133">Transmembrane helix</keyword>
<evidence type="ECO:0000313" key="3">
    <source>
        <dbReference type="EMBL" id="GLR18174.1"/>
    </source>
</evidence>
<name>A0AA37SRF9_9BACT</name>
<organism evidence="3 4">
    <name type="scientific">Portibacter lacus</name>
    <dbReference type="NCBI Taxonomy" id="1099794"/>
    <lineage>
        <taxon>Bacteria</taxon>
        <taxon>Pseudomonadati</taxon>
        <taxon>Bacteroidota</taxon>
        <taxon>Saprospiria</taxon>
        <taxon>Saprospirales</taxon>
        <taxon>Haliscomenobacteraceae</taxon>
        <taxon>Portibacter</taxon>
    </lineage>
</organism>
<dbReference type="Gene3D" id="3.40.50.1820">
    <property type="entry name" value="alpha/beta hydrolase"/>
    <property type="match status" value="2"/>
</dbReference>
<reference evidence="3" key="2">
    <citation type="submission" date="2023-01" db="EMBL/GenBank/DDBJ databases">
        <title>Draft genome sequence of Portibacter lacus strain NBRC 108769.</title>
        <authorList>
            <person name="Sun Q."/>
            <person name="Mori K."/>
        </authorList>
    </citation>
    <scope>NUCLEOTIDE SEQUENCE</scope>
    <source>
        <strain evidence="3">NBRC 108769</strain>
    </source>
</reference>
<dbReference type="AlphaFoldDB" id="A0AA37SRF9"/>
<dbReference type="SUPFAM" id="SSF53474">
    <property type="entry name" value="alpha/beta-Hydrolases"/>
    <property type="match status" value="1"/>
</dbReference>
<dbReference type="InterPro" id="IPR022742">
    <property type="entry name" value="Hydrolase_4"/>
</dbReference>
<dbReference type="EMBL" id="BSOH01000015">
    <property type="protein sequence ID" value="GLR18174.1"/>
    <property type="molecule type" value="Genomic_DNA"/>
</dbReference>
<feature type="transmembrane region" description="Helical" evidence="1">
    <location>
        <begin position="6"/>
        <end position="23"/>
    </location>
</feature>
<dbReference type="PANTHER" id="PTHR12277:SF81">
    <property type="entry name" value="PROTEIN ABHD13"/>
    <property type="match status" value="1"/>
</dbReference>
<keyword evidence="4" id="KW-1185">Reference proteome</keyword>
<protein>
    <submittedName>
        <fullName evidence="3">Alpha/beta hydrolase</fullName>
    </submittedName>
</protein>